<dbReference type="InterPro" id="IPR016032">
    <property type="entry name" value="Sig_transdc_resp-reg_C-effctor"/>
</dbReference>
<dbReference type="InterPro" id="IPR011006">
    <property type="entry name" value="CheY-like_superfamily"/>
</dbReference>
<dbReference type="STRING" id="1802461.A3B24_00535"/>
<dbReference type="InterPro" id="IPR039420">
    <property type="entry name" value="WalR-like"/>
</dbReference>
<dbReference type="EMBL" id="MHUG01000024">
    <property type="protein sequence ID" value="OHA72710.1"/>
    <property type="molecule type" value="Genomic_DNA"/>
</dbReference>
<proteinExistence type="predicted"/>
<dbReference type="Pfam" id="PF00486">
    <property type="entry name" value="Trans_reg_C"/>
    <property type="match status" value="1"/>
</dbReference>
<organism evidence="6 7">
    <name type="scientific">Candidatus Wildermuthbacteria bacterium RIFCSPLOWO2_01_FULL_48_16</name>
    <dbReference type="NCBI Taxonomy" id="1802461"/>
    <lineage>
        <taxon>Bacteria</taxon>
        <taxon>Candidatus Wildermuthiibacteriota</taxon>
    </lineage>
</organism>
<evidence type="ECO:0000256" key="2">
    <source>
        <dbReference type="PROSITE-ProRule" id="PRU00169"/>
    </source>
</evidence>
<dbReference type="GO" id="GO:0000156">
    <property type="term" value="F:phosphorelay response regulator activity"/>
    <property type="evidence" value="ECO:0007669"/>
    <property type="project" value="TreeGrafter"/>
</dbReference>
<dbReference type="Pfam" id="PF00072">
    <property type="entry name" value="Response_reg"/>
    <property type="match status" value="1"/>
</dbReference>
<dbReference type="Gene3D" id="6.10.250.690">
    <property type="match status" value="1"/>
</dbReference>
<dbReference type="GO" id="GO:0000976">
    <property type="term" value="F:transcription cis-regulatory region binding"/>
    <property type="evidence" value="ECO:0007669"/>
    <property type="project" value="TreeGrafter"/>
</dbReference>
<dbReference type="Proteomes" id="UP000176917">
    <property type="component" value="Unassembled WGS sequence"/>
</dbReference>
<evidence type="ECO:0008006" key="8">
    <source>
        <dbReference type="Google" id="ProtNLM"/>
    </source>
</evidence>
<dbReference type="GO" id="GO:0006355">
    <property type="term" value="P:regulation of DNA-templated transcription"/>
    <property type="evidence" value="ECO:0007669"/>
    <property type="project" value="InterPro"/>
</dbReference>
<evidence type="ECO:0000259" key="4">
    <source>
        <dbReference type="PROSITE" id="PS50110"/>
    </source>
</evidence>
<dbReference type="PANTHER" id="PTHR48111">
    <property type="entry name" value="REGULATOR OF RPOS"/>
    <property type="match status" value="1"/>
</dbReference>
<dbReference type="PROSITE" id="PS51755">
    <property type="entry name" value="OMPR_PHOB"/>
    <property type="match status" value="1"/>
</dbReference>
<dbReference type="SMART" id="SM00862">
    <property type="entry name" value="Trans_reg_C"/>
    <property type="match status" value="1"/>
</dbReference>
<dbReference type="InterPro" id="IPR001789">
    <property type="entry name" value="Sig_transdc_resp-reg_receiver"/>
</dbReference>
<dbReference type="Gene3D" id="3.40.50.2300">
    <property type="match status" value="1"/>
</dbReference>
<dbReference type="CDD" id="cd00383">
    <property type="entry name" value="trans_reg_C"/>
    <property type="match status" value="1"/>
</dbReference>
<sequence>MKVLVVDDAPEVVDTIKMCVSIRWPGSTVLTATHGGEVARLVETEGPDVVLLELELPDIDGLEVLEEIRTFSDVPILIVSIRHDDLNRVKGLEMGADDYIIKPFSRTELLARIRAVLRRTGHPALWSHEGIIGGPGLTIDLASRKLLRNGKEVSLTPIEWNFLAYMARNASKIIPQQVLTEKIWGVEDVKTSAIKMCVHRLRQKLGDNPRAPKLIHSHRGMGYSLTLPDR</sequence>
<evidence type="ECO:0000259" key="5">
    <source>
        <dbReference type="PROSITE" id="PS51755"/>
    </source>
</evidence>
<evidence type="ECO:0000256" key="3">
    <source>
        <dbReference type="PROSITE-ProRule" id="PRU01091"/>
    </source>
</evidence>
<reference evidence="6 7" key="1">
    <citation type="journal article" date="2016" name="Nat. Commun.">
        <title>Thousands of microbial genomes shed light on interconnected biogeochemical processes in an aquifer system.</title>
        <authorList>
            <person name="Anantharaman K."/>
            <person name="Brown C.T."/>
            <person name="Hug L.A."/>
            <person name="Sharon I."/>
            <person name="Castelle C.J."/>
            <person name="Probst A.J."/>
            <person name="Thomas B.C."/>
            <person name="Singh A."/>
            <person name="Wilkins M.J."/>
            <person name="Karaoz U."/>
            <person name="Brodie E.L."/>
            <person name="Williams K.H."/>
            <person name="Hubbard S.S."/>
            <person name="Banfield J.F."/>
        </authorList>
    </citation>
    <scope>NUCLEOTIDE SEQUENCE [LARGE SCALE GENOMIC DNA]</scope>
</reference>
<dbReference type="PANTHER" id="PTHR48111:SF50">
    <property type="entry name" value="KDP OPERON TRANSCRIPTIONAL REGULATORY PROTEIN KDPE"/>
    <property type="match status" value="1"/>
</dbReference>
<evidence type="ECO:0000313" key="7">
    <source>
        <dbReference type="Proteomes" id="UP000176917"/>
    </source>
</evidence>
<dbReference type="InterPro" id="IPR001867">
    <property type="entry name" value="OmpR/PhoB-type_DNA-bd"/>
</dbReference>
<dbReference type="SMART" id="SM00448">
    <property type="entry name" value="REC"/>
    <property type="match status" value="1"/>
</dbReference>
<accession>A0A1G2RIQ0</accession>
<comment type="caution">
    <text evidence="6">The sequence shown here is derived from an EMBL/GenBank/DDBJ whole genome shotgun (WGS) entry which is preliminary data.</text>
</comment>
<dbReference type="PROSITE" id="PS50110">
    <property type="entry name" value="RESPONSE_REGULATORY"/>
    <property type="match status" value="1"/>
</dbReference>
<dbReference type="SUPFAM" id="SSF52172">
    <property type="entry name" value="CheY-like"/>
    <property type="match status" value="1"/>
</dbReference>
<comment type="caution">
    <text evidence="2">Lacks conserved residue(s) required for the propagation of feature annotation.</text>
</comment>
<dbReference type="Gene3D" id="1.10.10.10">
    <property type="entry name" value="Winged helix-like DNA-binding domain superfamily/Winged helix DNA-binding domain"/>
    <property type="match status" value="1"/>
</dbReference>
<dbReference type="GO" id="GO:0032993">
    <property type="term" value="C:protein-DNA complex"/>
    <property type="evidence" value="ECO:0007669"/>
    <property type="project" value="TreeGrafter"/>
</dbReference>
<gene>
    <name evidence="6" type="ORF">A3B24_00535</name>
</gene>
<evidence type="ECO:0000313" key="6">
    <source>
        <dbReference type="EMBL" id="OHA72710.1"/>
    </source>
</evidence>
<dbReference type="GO" id="GO:0005829">
    <property type="term" value="C:cytosol"/>
    <property type="evidence" value="ECO:0007669"/>
    <property type="project" value="TreeGrafter"/>
</dbReference>
<feature type="domain" description="Response regulatory" evidence="4">
    <location>
        <begin position="2"/>
        <end position="117"/>
    </location>
</feature>
<dbReference type="AlphaFoldDB" id="A0A1G2RIQ0"/>
<keyword evidence="1 3" id="KW-0238">DNA-binding</keyword>
<dbReference type="SUPFAM" id="SSF46894">
    <property type="entry name" value="C-terminal effector domain of the bipartite response regulators"/>
    <property type="match status" value="1"/>
</dbReference>
<evidence type="ECO:0000256" key="1">
    <source>
        <dbReference type="ARBA" id="ARBA00023125"/>
    </source>
</evidence>
<name>A0A1G2RIQ0_9BACT</name>
<feature type="domain" description="OmpR/PhoB-type" evidence="5">
    <location>
        <begin position="129"/>
        <end position="227"/>
    </location>
</feature>
<protein>
    <recommendedName>
        <fullName evidence="8">DNA-binding response regulator</fullName>
    </recommendedName>
</protein>
<dbReference type="InterPro" id="IPR036388">
    <property type="entry name" value="WH-like_DNA-bd_sf"/>
</dbReference>
<feature type="DNA-binding region" description="OmpR/PhoB-type" evidence="3">
    <location>
        <begin position="129"/>
        <end position="227"/>
    </location>
</feature>